<dbReference type="EMBL" id="JBAPLV010000014">
    <property type="protein sequence ID" value="MEI4279503.1"/>
    <property type="molecule type" value="Genomic_DNA"/>
</dbReference>
<proteinExistence type="predicted"/>
<comment type="caution">
    <text evidence="2">The sequence shown here is derived from an EMBL/GenBank/DDBJ whole genome shotgun (WGS) entry which is preliminary data.</text>
</comment>
<dbReference type="RefSeq" id="WP_225233557.1">
    <property type="nucleotide sequence ID" value="NZ_JBAPLV010000014.1"/>
</dbReference>
<dbReference type="EC" id="1.-.-.-" evidence="2"/>
<evidence type="ECO:0000313" key="3">
    <source>
        <dbReference type="Proteomes" id="UP001373496"/>
    </source>
</evidence>
<evidence type="ECO:0000313" key="2">
    <source>
        <dbReference type="EMBL" id="MEI4279503.1"/>
    </source>
</evidence>
<dbReference type="Proteomes" id="UP001373496">
    <property type="component" value="Unassembled WGS sequence"/>
</dbReference>
<evidence type="ECO:0000259" key="1">
    <source>
        <dbReference type="Pfam" id="PF01243"/>
    </source>
</evidence>
<dbReference type="InterPro" id="IPR012349">
    <property type="entry name" value="Split_barrel_FMN-bd"/>
</dbReference>
<dbReference type="EC" id="1.4.3.5" evidence="2"/>
<dbReference type="Pfam" id="PF01243">
    <property type="entry name" value="PNPOx_N"/>
    <property type="match status" value="1"/>
</dbReference>
<reference evidence="2 3" key="1">
    <citation type="submission" date="2024-03" db="EMBL/GenBank/DDBJ databases">
        <title>Draft genome sequence of Klenkia terrae.</title>
        <authorList>
            <person name="Duangmal K."/>
            <person name="Chantavorakit T."/>
        </authorList>
    </citation>
    <scope>NUCLEOTIDE SEQUENCE [LARGE SCALE GENOMIC DNA]</scope>
    <source>
        <strain evidence="2 3">JCM 17786</strain>
    </source>
</reference>
<feature type="domain" description="Pyridoxamine 5'-phosphate oxidase N-terminal" evidence="1">
    <location>
        <begin position="38"/>
        <end position="133"/>
    </location>
</feature>
<name>A0ABU8E768_9ACTN</name>
<dbReference type="Gene3D" id="2.30.110.10">
    <property type="entry name" value="Electron Transport, Fmn-binding Protein, Chain A"/>
    <property type="match status" value="1"/>
</dbReference>
<keyword evidence="2" id="KW-0560">Oxidoreductase</keyword>
<dbReference type="PANTHER" id="PTHR42815:SF2">
    <property type="entry name" value="FAD-BINDING, PUTATIVE (AFU_ORTHOLOGUE AFUA_6G07600)-RELATED"/>
    <property type="match status" value="1"/>
</dbReference>
<dbReference type="InterPro" id="IPR011576">
    <property type="entry name" value="Pyridox_Oxase_N"/>
</dbReference>
<dbReference type="PANTHER" id="PTHR42815">
    <property type="entry name" value="FAD-BINDING, PUTATIVE (AFU_ORTHOLOGUE AFUA_6G07600)-RELATED"/>
    <property type="match status" value="1"/>
</dbReference>
<dbReference type="SUPFAM" id="SSF50475">
    <property type="entry name" value="FMN-binding split barrel"/>
    <property type="match status" value="1"/>
</dbReference>
<protein>
    <submittedName>
        <fullName evidence="2">Pyridoxamine 5'-phosphate oxidase family protein</fullName>
        <ecNumber evidence="2">1.-.-.-</ecNumber>
        <ecNumber evidence="2">1.4.3.5</ecNumber>
    </submittedName>
</protein>
<organism evidence="2 3">
    <name type="scientific">Klenkia terrae</name>
    <dbReference type="NCBI Taxonomy" id="1052259"/>
    <lineage>
        <taxon>Bacteria</taxon>
        <taxon>Bacillati</taxon>
        <taxon>Actinomycetota</taxon>
        <taxon>Actinomycetes</taxon>
        <taxon>Geodermatophilales</taxon>
        <taxon>Geodermatophilaceae</taxon>
        <taxon>Klenkia</taxon>
    </lineage>
</organism>
<dbReference type="GO" id="GO:0004733">
    <property type="term" value="F:pyridoxamine phosphate oxidase activity"/>
    <property type="evidence" value="ECO:0007669"/>
    <property type="project" value="UniProtKB-EC"/>
</dbReference>
<keyword evidence="3" id="KW-1185">Reference proteome</keyword>
<sequence>MTDFYTAPQRTWQDHFGSRPLADRLEAAVVADRLDDGSAAFIASRDFFFLSTVDGQGRPTVSYKGGPTGVVAVLDERTLAFPHYDGNGMFLSMGNATETGQVGLLFIDLETPDRVRVQATATVSADDELLARWPGATLVTRAVVDEVFPNCGRYVHVHQRVRASEYVPDAGGDAPRPSWKRLDVVQDVLPDAARTAGEGGPITFEEYVGKVRSGTS</sequence>
<gene>
    <name evidence="2" type="ORF">UXQ13_13615</name>
</gene>
<accession>A0ABU8E768</accession>